<comment type="caution">
    <text evidence="1">The sequence shown here is derived from an EMBL/GenBank/DDBJ whole genome shotgun (WGS) entry which is preliminary data.</text>
</comment>
<dbReference type="EMBL" id="JAERSF010000001">
    <property type="protein sequence ID" value="MBL0735460.1"/>
    <property type="molecule type" value="Genomic_DNA"/>
</dbReference>
<protein>
    <submittedName>
        <fullName evidence="1">Uncharacterized protein</fullName>
    </submittedName>
</protein>
<dbReference type="Proteomes" id="UP000603728">
    <property type="component" value="Unassembled WGS sequence"/>
</dbReference>
<organism evidence="1 2">
    <name type="scientific">Flavobacterium tagetis</name>
    <dbReference type="NCBI Taxonomy" id="2801336"/>
    <lineage>
        <taxon>Bacteria</taxon>
        <taxon>Pseudomonadati</taxon>
        <taxon>Bacteroidota</taxon>
        <taxon>Flavobacteriia</taxon>
        <taxon>Flavobacteriales</taxon>
        <taxon>Flavobacteriaceae</taxon>
        <taxon>Flavobacterium</taxon>
    </lineage>
</organism>
<evidence type="ECO:0000313" key="1">
    <source>
        <dbReference type="EMBL" id="MBL0735460.1"/>
    </source>
</evidence>
<gene>
    <name evidence="1" type="ORF">JI750_01065</name>
</gene>
<accession>A0ABS1K7I6</accession>
<dbReference type="RefSeq" id="WP_201998378.1">
    <property type="nucleotide sequence ID" value="NZ_JAERSF010000001.1"/>
</dbReference>
<name>A0ABS1K7I6_9FLAO</name>
<sequence>MTKYPNSKLIESVKDEYKNYQMDYLIGQDNTPTAERATDETYIYPENIQEFNRFMKKYPKSPTAPLINLFMENFKTENISDLLRAEQDKL</sequence>
<keyword evidence="2" id="KW-1185">Reference proteome</keyword>
<reference evidence="1 2" key="1">
    <citation type="submission" date="2021-01" db="EMBL/GenBank/DDBJ databases">
        <title>Genome seq and assembly of Flavobacterium sp. GN10.</title>
        <authorList>
            <person name="Chhetri G."/>
        </authorList>
    </citation>
    <scope>NUCLEOTIDE SEQUENCE [LARGE SCALE GENOMIC DNA]</scope>
    <source>
        <strain evidence="1 2">GN10</strain>
    </source>
</reference>
<proteinExistence type="predicted"/>
<evidence type="ECO:0000313" key="2">
    <source>
        <dbReference type="Proteomes" id="UP000603728"/>
    </source>
</evidence>